<dbReference type="Pfam" id="PF07690">
    <property type="entry name" value="MFS_1"/>
    <property type="match status" value="1"/>
</dbReference>
<protein>
    <recommendedName>
        <fullName evidence="5">Major facilitator superfamily (MFS) profile domain-containing protein</fullName>
    </recommendedName>
</protein>
<dbReference type="InterPro" id="IPR036259">
    <property type="entry name" value="MFS_trans_sf"/>
</dbReference>
<dbReference type="PANTHER" id="PTHR43129">
    <property type="entry name" value="FOSMIDOMYCIN RESISTANCE PROTEIN"/>
    <property type="match status" value="1"/>
</dbReference>
<dbReference type="AlphaFoldDB" id="A0A5S9M3L8"/>
<proteinExistence type="predicted"/>
<feature type="transmembrane region" description="Helical" evidence="2">
    <location>
        <begin position="38"/>
        <end position="56"/>
    </location>
</feature>
<dbReference type="Proteomes" id="UP000464658">
    <property type="component" value="Chromosome"/>
</dbReference>
<gene>
    <name evidence="3" type="ORF">BsIDN1_13510</name>
</gene>
<dbReference type="GO" id="GO:0005886">
    <property type="term" value="C:plasma membrane"/>
    <property type="evidence" value="ECO:0007669"/>
    <property type="project" value="UniProtKB-SubCell"/>
</dbReference>
<dbReference type="EMBL" id="AP021906">
    <property type="protein sequence ID" value="BBP87733.1"/>
    <property type="molecule type" value="Genomic_DNA"/>
</dbReference>
<dbReference type="InterPro" id="IPR011701">
    <property type="entry name" value="MFS"/>
</dbReference>
<feature type="transmembrane region" description="Helical" evidence="2">
    <location>
        <begin position="133"/>
        <end position="154"/>
    </location>
</feature>
<dbReference type="Gene3D" id="1.20.1250.20">
    <property type="entry name" value="MFS general substrate transporter like domains"/>
    <property type="match status" value="1"/>
</dbReference>
<keyword evidence="2" id="KW-0472">Membrane</keyword>
<reference evidence="3 4" key="1">
    <citation type="submission" date="2019-12" db="EMBL/GenBank/DDBJ databases">
        <title>Full genome sequence of a Bacillus safensis strain isolated from commercially available natto in Indonesia.</title>
        <authorList>
            <person name="Yoshida M."/>
            <person name="Uomi M."/>
            <person name="Waturangi D."/>
            <person name="Ekaputri J.J."/>
            <person name="Setiamarga D.H.E."/>
        </authorList>
    </citation>
    <scope>NUCLEOTIDE SEQUENCE [LARGE SCALE GENOMIC DNA]</scope>
    <source>
        <strain evidence="3 4">IDN1</strain>
    </source>
</reference>
<name>A0A5S9M3L8_BACIA</name>
<feature type="transmembrane region" description="Helical" evidence="2">
    <location>
        <begin position="82"/>
        <end position="101"/>
    </location>
</feature>
<dbReference type="SUPFAM" id="SSF103473">
    <property type="entry name" value="MFS general substrate transporter"/>
    <property type="match status" value="1"/>
</dbReference>
<comment type="subcellular location">
    <subcellularLocation>
        <location evidence="1">Cell membrane</location>
        <topology evidence="1">Multi-pass membrane protein</topology>
    </subcellularLocation>
</comment>
<evidence type="ECO:0008006" key="5">
    <source>
        <dbReference type="Google" id="ProtNLM"/>
    </source>
</evidence>
<keyword evidence="2" id="KW-0812">Transmembrane</keyword>
<evidence type="ECO:0000313" key="4">
    <source>
        <dbReference type="Proteomes" id="UP000464658"/>
    </source>
</evidence>
<evidence type="ECO:0000256" key="1">
    <source>
        <dbReference type="ARBA" id="ARBA00004651"/>
    </source>
</evidence>
<accession>A0A5S9M3L8</accession>
<sequence>MVSFFIFQDGTQVDFKPFGPKRKKTPAKAARSDIHRKSALIALGIIVFLIFARSWYGNAISNFYAFYAIEQYGLTIKESQTYIFLFLILGAIGTFLGGPLADRFGKKNVILVSLLASFPLALVLPFAGPVFAYVLLGLIGLILTSSFSVTVVYAQELFPGKNWHNVWFNCWACVWYGCNRIGCPRLIH</sequence>
<feature type="transmembrane region" description="Helical" evidence="2">
    <location>
        <begin position="108"/>
        <end position="127"/>
    </location>
</feature>
<dbReference type="GO" id="GO:0022857">
    <property type="term" value="F:transmembrane transporter activity"/>
    <property type="evidence" value="ECO:0007669"/>
    <property type="project" value="InterPro"/>
</dbReference>
<dbReference type="PANTHER" id="PTHR43129:SF1">
    <property type="entry name" value="FOSMIDOMYCIN RESISTANCE PROTEIN"/>
    <property type="match status" value="1"/>
</dbReference>
<evidence type="ECO:0000256" key="2">
    <source>
        <dbReference type="SAM" id="Phobius"/>
    </source>
</evidence>
<keyword evidence="2" id="KW-1133">Transmembrane helix</keyword>
<organism evidence="3 4">
    <name type="scientific">Bacillus safensis</name>
    <dbReference type="NCBI Taxonomy" id="561879"/>
    <lineage>
        <taxon>Bacteria</taxon>
        <taxon>Bacillati</taxon>
        <taxon>Bacillota</taxon>
        <taxon>Bacilli</taxon>
        <taxon>Bacillales</taxon>
        <taxon>Bacillaceae</taxon>
        <taxon>Bacillus</taxon>
    </lineage>
</organism>
<evidence type="ECO:0000313" key="3">
    <source>
        <dbReference type="EMBL" id="BBP87733.1"/>
    </source>
</evidence>